<evidence type="ECO:0000313" key="2">
    <source>
        <dbReference type="Proteomes" id="UP000054383"/>
    </source>
</evidence>
<reference evidence="1 2" key="1">
    <citation type="submission" date="2015-04" db="EMBL/GenBank/DDBJ databases">
        <authorList>
            <person name="Syromyatnikov M.Y."/>
            <person name="Popov V.N."/>
        </authorList>
    </citation>
    <scope>NUCLEOTIDE SEQUENCE [LARGE SCALE GENOMIC DNA]</scope>
    <source>
        <strain evidence="1">WF-38-12</strain>
    </source>
</reference>
<name>A0A0U1LW32_TALIS</name>
<accession>A0A0U1LW32</accession>
<evidence type="ECO:0008006" key="3">
    <source>
        <dbReference type="Google" id="ProtNLM"/>
    </source>
</evidence>
<dbReference type="AlphaFoldDB" id="A0A0U1LW32"/>
<dbReference type="Proteomes" id="UP000054383">
    <property type="component" value="Unassembled WGS sequence"/>
</dbReference>
<proteinExistence type="predicted"/>
<keyword evidence="2" id="KW-1185">Reference proteome</keyword>
<dbReference type="STRING" id="28573.A0A0U1LW32"/>
<gene>
    <name evidence="1" type="ORF">PISL3812_03792</name>
</gene>
<dbReference type="OrthoDB" id="5427059at2759"/>
<dbReference type="EMBL" id="CVMT01000003">
    <property type="protein sequence ID" value="CRG86780.1"/>
    <property type="molecule type" value="Genomic_DNA"/>
</dbReference>
<sequence length="463" mass="54762">MSPSSSQQTVPEDKALSSFESLPIEVHILILLEIPDFDCLKSILHSCKRCYAAYLDSPRRISHAVRDNQSPEHLRQLIDPVDALTAVRSKGLWFTFHKEEATSLLDTWSRREEPSFELDEPRGEEEAEISQLYAPFDFLLKDYAKVVSRPKWASPTEQHGKPPHICLSNTEKRRFLRGLCRLTIFCNIFGFREETLDSRSFTLDERNDWFYMYLNTHDFDPREYDPDPHVDLTEDLIPVYLFWDLMSPWECEEIGCVMSYFVQKYKDITEEITAEFLHLISLDQRRSPFLDTLPPGEHGLPRKFSGLLDVCDIEHRRLEQCTGQLISLGPQFLCRLLNADYRLRRDMVMANADCHYDYDCFMGHHSIWRSRRDRGSWSEYEIPVSEKSWSILPPHKKPNIAWQVAWVAPDTLMQQLQEFLWPIQEKRSEPENQTDMEWGYSIWDEERLEGWNTDWREHICKNK</sequence>
<protein>
    <recommendedName>
        <fullName evidence="3">F-box domain-containing protein</fullName>
    </recommendedName>
</protein>
<organism evidence="1 2">
    <name type="scientific">Talaromyces islandicus</name>
    <name type="common">Penicillium islandicum</name>
    <dbReference type="NCBI Taxonomy" id="28573"/>
    <lineage>
        <taxon>Eukaryota</taxon>
        <taxon>Fungi</taxon>
        <taxon>Dikarya</taxon>
        <taxon>Ascomycota</taxon>
        <taxon>Pezizomycotina</taxon>
        <taxon>Eurotiomycetes</taxon>
        <taxon>Eurotiomycetidae</taxon>
        <taxon>Eurotiales</taxon>
        <taxon>Trichocomaceae</taxon>
        <taxon>Talaromyces</taxon>
        <taxon>Talaromyces sect. Islandici</taxon>
    </lineage>
</organism>
<evidence type="ECO:0000313" key="1">
    <source>
        <dbReference type="EMBL" id="CRG86780.1"/>
    </source>
</evidence>